<feature type="region of interest" description="Disordered" evidence="1">
    <location>
        <begin position="154"/>
        <end position="188"/>
    </location>
</feature>
<sequence length="211" mass="23663">MALYRAVPEKTVGAPLIKFVDVISTLGLEKGSVLRHMTSVIQPILEKGIVDHTIIHRLLMEYFSIADKVLLYPFPVKYNSTAVESTSRLDDWYKGWSQTWNSLCKTGSAMERKKIIKGMKGHIDKIAYHEHGCMVSPDDLAPLNSYIPSLSVKVEEPGDDEPKEDMEVTADEANKDGDNSHLVESGKKDPIVRRQELLSKSGLAEYFVTEL</sequence>
<dbReference type="GO" id="GO:0006417">
    <property type="term" value="P:regulation of translation"/>
    <property type="evidence" value="ECO:0007669"/>
    <property type="project" value="TreeGrafter"/>
</dbReference>
<accession>A0A834WZL7</accession>
<protein>
    <submittedName>
        <fullName evidence="2">Pumilio-like protein 24-like</fullName>
    </submittedName>
</protein>
<name>A0A834WZL7_9FABA</name>
<dbReference type="Proteomes" id="UP000634136">
    <property type="component" value="Unassembled WGS sequence"/>
</dbReference>
<organism evidence="2 3">
    <name type="scientific">Senna tora</name>
    <dbReference type="NCBI Taxonomy" id="362788"/>
    <lineage>
        <taxon>Eukaryota</taxon>
        <taxon>Viridiplantae</taxon>
        <taxon>Streptophyta</taxon>
        <taxon>Embryophyta</taxon>
        <taxon>Tracheophyta</taxon>
        <taxon>Spermatophyta</taxon>
        <taxon>Magnoliopsida</taxon>
        <taxon>eudicotyledons</taxon>
        <taxon>Gunneridae</taxon>
        <taxon>Pentapetalae</taxon>
        <taxon>rosids</taxon>
        <taxon>fabids</taxon>
        <taxon>Fabales</taxon>
        <taxon>Fabaceae</taxon>
        <taxon>Caesalpinioideae</taxon>
        <taxon>Cassia clade</taxon>
        <taxon>Senna</taxon>
    </lineage>
</organism>
<evidence type="ECO:0000256" key="1">
    <source>
        <dbReference type="SAM" id="MobiDB-lite"/>
    </source>
</evidence>
<evidence type="ECO:0000313" key="2">
    <source>
        <dbReference type="EMBL" id="KAF7835404.1"/>
    </source>
</evidence>
<dbReference type="EMBL" id="JAAIUW010000004">
    <property type="protein sequence ID" value="KAF7835404.1"/>
    <property type="molecule type" value="Genomic_DNA"/>
</dbReference>
<evidence type="ECO:0000313" key="3">
    <source>
        <dbReference type="Proteomes" id="UP000634136"/>
    </source>
</evidence>
<dbReference type="PANTHER" id="PTHR13389">
    <property type="entry name" value="PUMILIO HOMOLOG 3"/>
    <property type="match status" value="1"/>
</dbReference>
<reference evidence="2" key="1">
    <citation type="submission" date="2020-09" db="EMBL/GenBank/DDBJ databases">
        <title>Genome-Enabled Discovery of Anthraquinone Biosynthesis in Senna tora.</title>
        <authorList>
            <person name="Kang S.-H."/>
            <person name="Pandey R.P."/>
            <person name="Lee C.-M."/>
            <person name="Sim J.-S."/>
            <person name="Jeong J.-T."/>
            <person name="Choi B.-S."/>
            <person name="Jung M."/>
            <person name="Ginzburg D."/>
            <person name="Zhao K."/>
            <person name="Won S.Y."/>
            <person name="Oh T.-J."/>
            <person name="Yu Y."/>
            <person name="Kim N.-H."/>
            <person name="Lee O.R."/>
            <person name="Lee T.-H."/>
            <person name="Bashyal P."/>
            <person name="Kim T.-S."/>
            <person name="Lee W.-H."/>
            <person name="Kawkins C."/>
            <person name="Kim C.-K."/>
            <person name="Kim J.S."/>
            <person name="Ahn B.O."/>
            <person name="Rhee S.Y."/>
            <person name="Sohng J.K."/>
        </authorList>
    </citation>
    <scope>NUCLEOTIDE SEQUENCE</scope>
    <source>
        <tissue evidence="2">Leaf</tissue>
    </source>
</reference>
<dbReference type="GO" id="GO:0005730">
    <property type="term" value="C:nucleolus"/>
    <property type="evidence" value="ECO:0007669"/>
    <property type="project" value="TreeGrafter"/>
</dbReference>
<feature type="compositionally biased region" description="Acidic residues" evidence="1">
    <location>
        <begin position="157"/>
        <end position="170"/>
    </location>
</feature>
<dbReference type="AlphaFoldDB" id="A0A834WZL7"/>
<dbReference type="OrthoDB" id="497380at2759"/>
<dbReference type="PANTHER" id="PTHR13389:SF0">
    <property type="entry name" value="PUMILIO HOMOLOG 3"/>
    <property type="match status" value="1"/>
</dbReference>
<keyword evidence="3" id="KW-1185">Reference proteome</keyword>
<proteinExistence type="predicted"/>
<dbReference type="InterPro" id="IPR040059">
    <property type="entry name" value="PUM3"/>
</dbReference>
<comment type="caution">
    <text evidence="2">The sequence shown here is derived from an EMBL/GenBank/DDBJ whole genome shotgun (WGS) entry which is preliminary data.</text>
</comment>
<feature type="compositionally biased region" description="Basic and acidic residues" evidence="1">
    <location>
        <begin position="172"/>
        <end position="188"/>
    </location>
</feature>
<gene>
    <name evidence="2" type="ORF">G2W53_010263</name>
</gene>
<dbReference type="GO" id="GO:0003729">
    <property type="term" value="F:mRNA binding"/>
    <property type="evidence" value="ECO:0007669"/>
    <property type="project" value="TreeGrafter"/>
</dbReference>